<evidence type="ECO:0000313" key="3">
    <source>
        <dbReference type="EMBL" id="MBM3332462.1"/>
    </source>
</evidence>
<dbReference type="GO" id="GO:0046685">
    <property type="term" value="P:response to arsenic-containing substance"/>
    <property type="evidence" value="ECO:0007669"/>
    <property type="project" value="UniProtKB-KW"/>
</dbReference>
<keyword evidence="1" id="KW-0059">Arsenical resistance</keyword>
<dbReference type="SUPFAM" id="SSF52788">
    <property type="entry name" value="Phosphotyrosine protein phosphatases I"/>
    <property type="match status" value="1"/>
</dbReference>
<dbReference type="PANTHER" id="PTHR43428:SF1">
    <property type="entry name" value="ARSENATE REDUCTASE"/>
    <property type="match status" value="1"/>
</dbReference>
<reference evidence="3" key="1">
    <citation type="submission" date="2019-03" db="EMBL/GenBank/DDBJ databases">
        <title>Lake Tanganyika Metagenome-Assembled Genomes (MAGs).</title>
        <authorList>
            <person name="Tran P."/>
        </authorList>
    </citation>
    <scope>NUCLEOTIDE SEQUENCE</scope>
    <source>
        <strain evidence="3">K_DeepCast_150m_m2_040</strain>
    </source>
</reference>
<dbReference type="EMBL" id="VGIR01000090">
    <property type="protein sequence ID" value="MBM3332462.1"/>
    <property type="molecule type" value="Genomic_DNA"/>
</dbReference>
<evidence type="ECO:0000259" key="2">
    <source>
        <dbReference type="SMART" id="SM00226"/>
    </source>
</evidence>
<dbReference type="InterPro" id="IPR036196">
    <property type="entry name" value="Ptyr_pPase_sf"/>
</dbReference>
<evidence type="ECO:0000256" key="1">
    <source>
        <dbReference type="ARBA" id="ARBA00022849"/>
    </source>
</evidence>
<dbReference type="CDD" id="cd16345">
    <property type="entry name" value="LMWP_ArsC"/>
    <property type="match status" value="1"/>
</dbReference>
<evidence type="ECO:0000313" key="4">
    <source>
        <dbReference type="Proteomes" id="UP000779900"/>
    </source>
</evidence>
<feature type="domain" description="Phosphotyrosine protein phosphatase I" evidence="2">
    <location>
        <begin position="1"/>
        <end position="125"/>
    </location>
</feature>
<gene>
    <name evidence="3" type="ORF">FJY68_11555</name>
</gene>
<comment type="caution">
    <text evidence="3">The sequence shown here is derived from an EMBL/GenBank/DDBJ whole genome shotgun (WGS) entry which is preliminary data.</text>
</comment>
<protein>
    <submittedName>
        <fullName evidence="3">Arsenate reductase ArsC</fullName>
    </submittedName>
</protein>
<dbReference type="InterPro" id="IPR023485">
    <property type="entry name" value="Ptyr_pPase"/>
</dbReference>
<dbReference type="AlphaFoldDB" id="A0A937XG11"/>
<dbReference type="SMART" id="SM00226">
    <property type="entry name" value="LMWPc"/>
    <property type="match status" value="1"/>
</dbReference>
<dbReference type="Gene3D" id="3.40.50.2300">
    <property type="match status" value="1"/>
</dbReference>
<dbReference type="Proteomes" id="UP000779900">
    <property type="component" value="Unassembled WGS sequence"/>
</dbReference>
<dbReference type="Pfam" id="PF01451">
    <property type="entry name" value="LMWPc"/>
    <property type="match status" value="1"/>
</dbReference>
<organism evidence="3 4">
    <name type="scientific">candidate division WOR-3 bacterium</name>
    <dbReference type="NCBI Taxonomy" id="2052148"/>
    <lineage>
        <taxon>Bacteria</taxon>
        <taxon>Bacteria division WOR-3</taxon>
    </lineage>
</organism>
<accession>A0A937XG11</accession>
<proteinExistence type="predicted"/>
<sequence length="141" mass="15372">MRILFACVGNSCRSQMAEAFCRALSNDVECESAGSNPAQSVAPHAIEVMKEIGIDISRARTKGFRDVTAGGFDYMVSMGCTVTCPFIPGAKEVHWEIPDPYGKGIKDYRHVRDLIRSEVAGLLTRLGYLASGLHDNHQPLA</sequence>
<dbReference type="PANTHER" id="PTHR43428">
    <property type="entry name" value="ARSENATE REDUCTASE"/>
    <property type="match status" value="1"/>
</dbReference>
<name>A0A937XG11_UNCW3</name>